<dbReference type="EMBL" id="MU006804">
    <property type="protein sequence ID" value="KAF2635697.1"/>
    <property type="molecule type" value="Genomic_DNA"/>
</dbReference>
<evidence type="ECO:0000256" key="1">
    <source>
        <dbReference type="SAM" id="MobiDB-lite"/>
    </source>
</evidence>
<gene>
    <name evidence="3" type="ORF">P280DRAFT_484368</name>
</gene>
<proteinExistence type="predicted"/>
<feature type="region of interest" description="Disordered" evidence="1">
    <location>
        <begin position="723"/>
        <end position="766"/>
    </location>
</feature>
<accession>A0A6A6RKT9</accession>
<name>A0A6A6RKT9_9PLEO</name>
<organism evidence="3 4">
    <name type="scientific">Massarina eburnea CBS 473.64</name>
    <dbReference type="NCBI Taxonomy" id="1395130"/>
    <lineage>
        <taxon>Eukaryota</taxon>
        <taxon>Fungi</taxon>
        <taxon>Dikarya</taxon>
        <taxon>Ascomycota</taxon>
        <taxon>Pezizomycotina</taxon>
        <taxon>Dothideomycetes</taxon>
        <taxon>Pleosporomycetidae</taxon>
        <taxon>Pleosporales</taxon>
        <taxon>Massarineae</taxon>
        <taxon>Massarinaceae</taxon>
        <taxon>Massarina</taxon>
    </lineage>
</organism>
<evidence type="ECO:0000313" key="3">
    <source>
        <dbReference type="EMBL" id="KAF2635697.1"/>
    </source>
</evidence>
<feature type="chain" id="PRO_5025601564" evidence="2">
    <location>
        <begin position="20"/>
        <end position="970"/>
    </location>
</feature>
<keyword evidence="2" id="KW-0732">Signal</keyword>
<feature type="compositionally biased region" description="Acidic residues" evidence="1">
    <location>
        <begin position="920"/>
        <end position="940"/>
    </location>
</feature>
<feature type="compositionally biased region" description="Basic and acidic residues" evidence="1">
    <location>
        <begin position="757"/>
        <end position="766"/>
    </location>
</feature>
<feature type="region of interest" description="Disordered" evidence="1">
    <location>
        <begin position="910"/>
        <end position="943"/>
    </location>
</feature>
<reference evidence="3" key="1">
    <citation type="journal article" date="2020" name="Stud. Mycol.">
        <title>101 Dothideomycetes genomes: a test case for predicting lifestyles and emergence of pathogens.</title>
        <authorList>
            <person name="Haridas S."/>
            <person name="Albert R."/>
            <person name="Binder M."/>
            <person name="Bloem J."/>
            <person name="Labutti K."/>
            <person name="Salamov A."/>
            <person name="Andreopoulos B."/>
            <person name="Baker S."/>
            <person name="Barry K."/>
            <person name="Bills G."/>
            <person name="Bluhm B."/>
            <person name="Cannon C."/>
            <person name="Castanera R."/>
            <person name="Culley D."/>
            <person name="Daum C."/>
            <person name="Ezra D."/>
            <person name="Gonzalez J."/>
            <person name="Henrissat B."/>
            <person name="Kuo A."/>
            <person name="Liang C."/>
            <person name="Lipzen A."/>
            <person name="Lutzoni F."/>
            <person name="Magnuson J."/>
            <person name="Mondo S."/>
            <person name="Nolan M."/>
            <person name="Ohm R."/>
            <person name="Pangilinan J."/>
            <person name="Park H.-J."/>
            <person name="Ramirez L."/>
            <person name="Alfaro M."/>
            <person name="Sun H."/>
            <person name="Tritt A."/>
            <person name="Yoshinaga Y."/>
            <person name="Zwiers L.-H."/>
            <person name="Turgeon B."/>
            <person name="Goodwin S."/>
            <person name="Spatafora J."/>
            <person name="Crous P."/>
            <person name="Grigoriev I."/>
        </authorList>
    </citation>
    <scope>NUCLEOTIDE SEQUENCE</scope>
    <source>
        <strain evidence="3">CBS 473.64</strain>
    </source>
</reference>
<dbReference type="OrthoDB" id="3800503at2759"/>
<sequence>MRFALLAAATIGVLPVIAAQGVDPIESLATTSLFDSWGDGAKFEWKMKLYGEYRDAEVKFKDKDNGHDAECTLRLIPNTGCFGLGCKSDERQLDQQFAEALCRDAARGTTKIKCEKECRHDKCEVECEDEDIHGQVHECKWKCDKDGFDCALSKCNYDERGDNQDQTVPSPPRKVRDIMGEDAKLKCDRHHHHDYCQVKCKFDNWDNKKYKYEMRCDKDCYDCIVSEAKEDKRDVDEKQDWHIGCIDAGTCSYYEDQHPLSRRRLALEASNDDLAEQNPIPSGDMRNTVTRCKSDRITVQGRSSNASKWEDFYKCARPRSCVDLGGYAACHDRGQWYNLPRYHSLYVYRCENPRNPATCLRYETRPIKNFDSLGSQTKTQETLHKRDDYSFRCDPKAQNQVQYLEVGTHEWYTLQQCPNNGLCEDHVGAVMCFDGHDYTPIFFHTSPVNHKIASGDIDIRCAPQDKSRKWLQYKTNQLWINFYQCSGSCEKLDEFVACREQSDKYFVPYPPLEIPAKSATLQPRENSPVPDFHTYYTRCNTENSNEVEVLLDGVWQHLYTCTFKGSCVDVDGHGACRLKGNNFELPAANNSSLNAGEPENPLRIRTKCNAGNETEVQEWNGRKWEFNGVCLPPLTCHDFGGDADFAFCGNRNLDKTQVWLPWPSLSQQGRMTRCRSKRAVEKFNGHSWVPYQQCPSKFKCKELSDEPRNGGCVVPNVDHVFPMPEPETEHHHARRSLNADQDLQPRKQDGLIEDSEREITQGEILRDEGADLIKESDQLFEAIFGPNPGQTASMHPGPSPSPTSHVHRRAEEGLIDDSHNMHGQGQHLVDEGSKLIEQGRRLLRAIFGDRTDQFIANYTSSMDLEREKAQATGISQPVSNHTSSVEIKHDQVKATGTSHVSHRDEVDAAFANAEERNNDTDSDTSDSDYSDFYDTDGDDENVQHRFEVPPHSVMFPHTHLPISHGEKDKH</sequence>
<keyword evidence="4" id="KW-1185">Reference proteome</keyword>
<dbReference type="AlphaFoldDB" id="A0A6A6RKT9"/>
<protein>
    <submittedName>
        <fullName evidence="3">Uncharacterized protein</fullName>
    </submittedName>
</protein>
<evidence type="ECO:0000313" key="4">
    <source>
        <dbReference type="Proteomes" id="UP000799753"/>
    </source>
</evidence>
<feature type="signal peptide" evidence="2">
    <location>
        <begin position="1"/>
        <end position="19"/>
    </location>
</feature>
<evidence type="ECO:0000256" key="2">
    <source>
        <dbReference type="SAM" id="SignalP"/>
    </source>
</evidence>
<dbReference type="Proteomes" id="UP000799753">
    <property type="component" value="Unassembled WGS sequence"/>
</dbReference>
<feature type="region of interest" description="Disordered" evidence="1">
    <location>
        <begin position="785"/>
        <end position="806"/>
    </location>
</feature>